<protein>
    <recommendedName>
        <fullName evidence="3">DUF2004 domain-containing protein</fullName>
    </recommendedName>
</protein>
<dbReference type="RefSeq" id="WP_005406314.1">
    <property type="nucleotide sequence ID" value="NZ_BKVS01000018.1"/>
</dbReference>
<sequence>MNKELSARAVLQQAAINSTHPFHNAILEFIQHHLDEIETSYWQKYFHTAQPSLIQVVEKLEFKSNTLPDDELDIEEMTYYENHLDFSLPDEISQYVICVVFEEDSIIDVCMES</sequence>
<dbReference type="Proteomes" id="UP000262257">
    <property type="component" value="Unassembled WGS sequence"/>
</dbReference>
<accession>A0A3D3G0I6</accession>
<organism evidence="1 2">
    <name type="scientific">Acinetobacter radioresistens</name>
    <dbReference type="NCBI Taxonomy" id="40216"/>
    <lineage>
        <taxon>Bacteria</taxon>
        <taxon>Pseudomonadati</taxon>
        <taxon>Pseudomonadota</taxon>
        <taxon>Gammaproteobacteria</taxon>
        <taxon>Moraxellales</taxon>
        <taxon>Moraxellaceae</taxon>
        <taxon>Acinetobacter</taxon>
    </lineage>
</organism>
<reference evidence="1 2" key="1">
    <citation type="journal article" date="2018" name="Nat. Biotechnol.">
        <title>A standardized bacterial taxonomy based on genome phylogeny substantially revises the tree of life.</title>
        <authorList>
            <person name="Parks D.H."/>
            <person name="Chuvochina M."/>
            <person name="Waite D.W."/>
            <person name="Rinke C."/>
            <person name="Skarshewski A."/>
            <person name="Chaumeil P.A."/>
            <person name="Hugenholtz P."/>
        </authorList>
    </citation>
    <scope>NUCLEOTIDE SEQUENCE [LARGE SCALE GENOMIC DNA]</scope>
    <source>
        <strain evidence="1">UBA10045</strain>
    </source>
</reference>
<comment type="caution">
    <text evidence="1">The sequence shown here is derived from an EMBL/GenBank/DDBJ whole genome shotgun (WGS) entry which is preliminary data.</text>
</comment>
<evidence type="ECO:0000313" key="2">
    <source>
        <dbReference type="Proteomes" id="UP000262257"/>
    </source>
</evidence>
<dbReference type="AlphaFoldDB" id="A0A3D3G0I6"/>
<gene>
    <name evidence="1" type="ORF">DIC32_03010</name>
</gene>
<evidence type="ECO:0000313" key="1">
    <source>
        <dbReference type="EMBL" id="HCM30732.1"/>
    </source>
</evidence>
<name>A0A3D3G0I6_ACIRA</name>
<proteinExistence type="predicted"/>
<dbReference type="EMBL" id="DPXL01000042">
    <property type="protein sequence ID" value="HCM30732.1"/>
    <property type="molecule type" value="Genomic_DNA"/>
</dbReference>
<evidence type="ECO:0008006" key="3">
    <source>
        <dbReference type="Google" id="ProtNLM"/>
    </source>
</evidence>